<protein>
    <submittedName>
        <fullName evidence="1">GrpB family protein</fullName>
    </submittedName>
</protein>
<dbReference type="EMBL" id="JAAVJC010000035">
    <property type="protein sequence ID" value="NJQ14711.1"/>
    <property type="molecule type" value="Genomic_DNA"/>
</dbReference>
<comment type="caution">
    <text evidence="1">The sequence shown here is derived from an EMBL/GenBank/DDBJ whole genome shotgun (WGS) entry which is preliminary data.</text>
</comment>
<accession>A0ABX1C8Y7</accession>
<gene>
    <name evidence="1" type="ORF">HCN52_07085</name>
</gene>
<dbReference type="Gene3D" id="3.30.460.10">
    <property type="entry name" value="Beta Polymerase, domain 2"/>
    <property type="match status" value="1"/>
</dbReference>
<sequence length="182" mass="19461">MPDLDEPVHVVAAAPEWADQGRDLARDVGRLVEQESAAAVVAHIGSTAVPGLDAKPIIDLQVGCRRSEVPAVVAALRRAGYDHLGTAGVPGREYLRTRGEPPVNVHVVERDGSLWRDNILFRDYLAAHPASANRYAAAKREAARRAPALLAYSDAKAAVVADLMAAAHTHEATRCPSCHGRQ</sequence>
<keyword evidence="2" id="KW-1185">Reference proteome</keyword>
<dbReference type="InterPro" id="IPR007344">
    <property type="entry name" value="GrpB/CoaE"/>
</dbReference>
<evidence type="ECO:0000313" key="2">
    <source>
        <dbReference type="Proteomes" id="UP000727056"/>
    </source>
</evidence>
<dbReference type="PANTHER" id="PTHR34822">
    <property type="entry name" value="GRPB DOMAIN PROTEIN (AFU_ORTHOLOGUE AFUA_1G01530)"/>
    <property type="match status" value="1"/>
</dbReference>
<dbReference type="SUPFAM" id="SSF81301">
    <property type="entry name" value="Nucleotidyltransferase"/>
    <property type="match status" value="1"/>
</dbReference>
<organism evidence="1 2">
    <name type="scientific">Streptomyces bohaiensis</name>
    <dbReference type="NCBI Taxonomy" id="1431344"/>
    <lineage>
        <taxon>Bacteria</taxon>
        <taxon>Bacillati</taxon>
        <taxon>Actinomycetota</taxon>
        <taxon>Actinomycetes</taxon>
        <taxon>Kitasatosporales</taxon>
        <taxon>Streptomycetaceae</taxon>
        <taxon>Streptomyces</taxon>
    </lineage>
</organism>
<dbReference type="PANTHER" id="PTHR34822:SF1">
    <property type="entry name" value="GRPB FAMILY PROTEIN"/>
    <property type="match status" value="1"/>
</dbReference>
<proteinExistence type="predicted"/>
<dbReference type="RefSeq" id="WP_168087502.1">
    <property type="nucleotide sequence ID" value="NZ_BHZH01000034.1"/>
</dbReference>
<reference evidence="1 2" key="1">
    <citation type="submission" date="2020-03" db="EMBL/GenBank/DDBJ databases">
        <title>Draft genome of Streptomyces sp. ventii, isolated from the Axial Seamount in the Pacific Ocean, and resequencing of the two type strains Streptomyces lonarensis strain NCL 716 and Streptomyces bohaiensis strain 11A07.</title>
        <authorList>
            <person name="Loughran R.M."/>
            <person name="Pfannmuller K.M."/>
            <person name="Wasson B.J."/>
            <person name="Deadmond M.C."/>
            <person name="Paddock B.E."/>
            <person name="Koyack M.J."/>
            <person name="Gallegos D.A."/>
            <person name="Mitchell E.A."/>
            <person name="Ushijima B."/>
            <person name="Saw J.H."/>
            <person name="Mcphail K.L."/>
            <person name="Videau P."/>
        </authorList>
    </citation>
    <scope>NUCLEOTIDE SEQUENCE [LARGE SCALE GENOMIC DNA]</scope>
    <source>
        <strain evidence="1 2">11A07</strain>
    </source>
</reference>
<dbReference type="InterPro" id="IPR043519">
    <property type="entry name" value="NT_sf"/>
</dbReference>
<name>A0ABX1C8Y7_9ACTN</name>
<dbReference type="Proteomes" id="UP000727056">
    <property type="component" value="Unassembled WGS sequence"/>
</dbReference>
<dbReference type="Pfam" id="PF04229">
    <property type="entry name" value="GrpB"/>
    <property type="match status" value="1"/>
</dbReference>
<evidence type="ECO:0000313" key="1">
    <source>
        <dbReference type="EMBL" id="NJQ14711.1"/>
    </source>
</evidence>